<feature type="compositionally biased region" description="Low complexity" evidence="1">
    <location>
        <begin position="1671"/>
        <end position="1684"/>
    </location>
</feature>
<feature type="region of interest" description="Disordered" evidence="1">
    <location>
        <begin position="3065"/>
        <end position="3256"/>
    </location>
</feature>
<feature type="region of interest" description="Disordered" evidence="1">
    <location>
        <begin position="1100"/>
        <end position="1132"/>
    </location>
</feature>
<feature type="compositionally biased region" description="Polar residues" evidence="1">
    <location>
        <begin position="863"/>
        <end position="874"/>
    </location>
</feature>
<feature type="compositionally biased region" description="Polar residues" evidence="1">
    <location>
        <begin position="5407"/>
        <end position="5417"/>
    </location>
</feature>
<feature type="compositionally biased region" description="Basic and acidic residues" evidence="1">
    <location>
        <begin position="1749"/>
        <end position="1760"/>
    </location>
</feature>
<feature type="region of interest" description="Disordered" evidence="1">
    <location>
        <begin position="4451"/>
        <end position="4576"/>
    </location>
</feature>
<protein>
    <submittedName>
        <fullName evidence="2">Uncharacterized protein</fullName>
    </submittedName>
</protein>
<feature type="compositionally biased region" description="Polar residues" evidence="1">
    <location>
        <begin position="399"/>
        <end position="408"/>
    </location>
</feature>
<feature type="compositionally biased region" description="Low complexity" evidence="1">
    <location>
        <begin position="5203"/>
        <end position="5215"/>
    </location>
</feature>
<sequence length="7039" mass="776269">MANRVSASHSRNNPNQNTSSSNNRSSRSTLTTHTYASTNTYNTEPTYTTTRITGDPRTLHSYYLTSSNYRPPSTSPVNSLTRRHHHHEYEPSYPSISRYRTPSSSSPYRKTHYLDDSDEEIINEEILEITDLNHYPTLIERWGDDTKTVVRQEGELKIEDFVEFEETEPTVVEEILYELVYSGDNLKTCRQLHRSRSESRNFRKIKKRRTKRKVHPNDDSSYITSQATSRDTSGTRSPYYNDSQYSPDRSSTPTQSVLSTSWQSTGFTSTDRSNELPLRSQSHEGNYVNKVPVNEYQTYPRTTITQNNIQYETFETDNNDKQKIHLVDEMRYISNQIDTLITADDDDGLIENDKYTPIINEKRGITQITLAPTTADRTDDRVQLDLHSIDTNELLPSKGNDQFRTTFPPTDDKEQSRINIIEQTSLPKEISRQQIYSTGNEKQINDTISTKYDESEKEDEDQSSTTGPTVQENEKDGQRTGKDTDEDASFSEGEQFSLNSAKSDTHQQARHAITDQFHASPLTSSAIIKDENKTIDETKQYLIDELNDIESQLKSLESEEEQLRNILDRKDTEELFPSDDQSESVETFSSNVPEKTVLSVTIDDDDSNESIQESEEDLRPFLNSLTAHLMPELPRIFEDETEDELSFTSESKSFEEPTSQEDHATTSEVQQTKEKSHQHISSEQIETKTQDDLSKDQTISNRDEAKQEQKEHDVVSDIKEDLLDQHVPTTKETPYSIDSSVDIAQQILTTDKISQDQNEQETISLASSTPLQSRQITSEETHEVTDEQSSNVDSLTDIVRQANTQPSNEEKDKLPSVDAGADRTQPVSTSEETQQELGSSISSIANETGERRTSIDRQERSLKLQSSKVSDEQLPSDSLIDIVRQIRTIPQITRLPFTDTKLATTDLTEYEIEKPSVDYHIDIIETNESIPHEPVTITEERLLSTADKQASVTETLSESTSQDTVQETQTERLSFESEPTKGEEHSTPPLATQINLSDSITETPVFTEKQPLNESFDKSVDENIDKQQVLPGQQSTHSSDLSITEKHVTDEFVTDAIPISTQFVEQTTHDIRRSSVQKQNKEDVAEQLSANAITGAIEDIHTTPSPVPRSEDKIRPDLSTSTTVLEEKPLEKPSEVEVIADNESQSKTQITSDLQTPAIEDIDTEKVQIIESTTSPSITDVQPKHEETVADQLSSEALADVVRQIHATSLATQRTVTQTSETTHEDYVPSADLTVPTNEKELTLTTSEIAQNDIESAEKPLYHDKGSENEADRLSSNALVDVECEILATSPASEQRVIEDQRLSTEALTTVVHELLSMPTISQRSSIEHKVEKIFSQDESTKSNIPSKDTLELQSTPEQQTISNKDTSPTGQHELEQNLTDVSKDVDISATSPSYQTPTQETRRKQVTEEVITDTTAHVIETSKDISEQESAPEIIAENLSTKALTEVVREMLTKPSDVRVPEAKGQSQINTEQAPSSEDQQQQQQSEKVSDEVERLTSAALIGAVEEIRSTIQDETHESDTTTEAGRVLADEQTEQKGADHLPTQALTDVVQGILATPASANVPSEVEKVRSSDQLTEAAAENVTTDVLTEVVREMLVSPLSVRTSSIAKETTIDEEKPSEEVMNKSPTATTSAVPIEPEVTVFEEIKQLPETAEEIRSSKDEQTQKPDTITTITETTTTTTTEDSRPLSDEKIDHRPIQILAATVKETHVTPASIDVPSQETIVEKKAQFSEDVEMSSSQTVTSIAEEEKSPSDDHLTETAAGNVATDALTEVVHEMLASLPSPRSASDVPVSEVATVIEEVKQPFTEPSQTTIELVTSSEISSEAPINIIEENRSFPDVTINQIEPDRSAGEALTASVEKELTTPTVVDLPSQETTADRKIEAGEVVETPSSSDQSMEIAAENVSTKVLTEVVHEILESSPSSSLTSAARETFTEDQKPVEESASSEGLTEIVREVLTKPSDIRTPKETIVNEEAERLTSEALTDAVEEVRSSTEVPTQKSDTITVITETATPSEETRLSTNERINEQETDRSTGQIQTDAIQEAVAIPKTTDFPSEDTVVQTESVVAAEEKPPSAQAIIDTAEDHQLLSNDQTKELEPEILPSEALTEVVHQMLATPLSIPLLSTAVEHQTSVEEILEKATNEIVTSPAIVRTPETSTLASIASPEELTTAKEIKHDETISDVEKTEEVEAERLLSTALSEAIEEIRLATEESKIKPETITITTETTATTTTEESGPLAGEQVVQNEKDHSSTQALTNVVEEILATSSSAEVVTSATAGEKSVDEILEKRTEETASTEALTSIVRDALTKPVSASLQPSFVPAEQETTIIEEVKLSAIEPSHSTVERTTSSEEQQERQPETAVITGKTFDEYKAQEVEAERLSSEALTDVVKEIRSIAEQKPRAPVAIGKTTTTTSAKSVPLPSETISQKADRLTTDAISDAVQEVADLSSADSTTEKATVVIEEMEIRSPQTITSSTEDQQPLSDNLVKEVEHEAPSTTVLTEVLREILASPPSTSKPSITLEPTVQDEKPAEEVPKKHTETTTSTDTLTDLVHDALQNTSDSLLSASTTTTEQQIIVTEERRQSSTEPSQTTIELVTSSEIPSQPPIDVVEQNRSFSDDTINQIEPDRSAGEALTESVEKELTTPTVVDLPSQETTADRKIEADREILESSPSSSLTSAAREALTEDQKPVEESASSEGLTEIVREVLTKPSDIRTPKETIVNEEAERLTSEALTDAVEEIRSSTEVPTQKSDRTTEESHVLADDQRTQALTSVVQEILATPPSVALSSEDSTTDKRNEVTEASFAEAAAGTTEDEKVPSNDQMVRSAAENVVTEALAEVIREMRASSPSTLATSVLKETTSENQEPIEEIREKTTTISAPISATSTKDETSVTEEEKLPLHTTVEEIRSNEEVQEHSEKVSDELKTREAERLSSKALTSAVEEIRSTTEEATTSITEESRLFADDIMKEKEADRLIAEAITGAAQEILAASPSNDFPSTDARTGAETSSPGTAATTKDDEQAPSRDQFNEIQAENLSWEALTGVVSEILATSPVAVAQKIDSTSQKTTAIDDNKVEKEPPVETSTSTSEQKLDTQTDKVESLEKHSSTEETLQKDKPTEIEAVHEYQATTQNDSLPLIPEATVDTSETEHSKELPTTETPIQIRQQSKAMTPPTVIITSDDDVEISDAIDEISQPTELSSITEISEETTPDDVTKQEELTEQLSSPAPTEVKGEIPATPPSVHPPADDGQQVVEQLPSTVLDESHKEETLPTDALTETVRQILSTPISTIESPTIASGEVTKVVVSSVPTTDTVVPTEVTFIPELKLEKTPEQAETDNITTDSLVETVRLVLATPLTIHLPSTDVKSESTLELVATPVKDQEEKPSVDSLVEVTRQAINVPQLTELSEVSKQPDISSASENESSPSSADAARHLPEQSEPAVVPKVISDETSDKTDVTDSYAEYYPTSSLTNIVNAILNLPNQTSSESSVPHEENQIIASSKPDFDEQFNTTELTNINAMTTKIINSPAHTPEQSDTTEDVSSQRASAVQSTLIDEIQDNATDSEKLSTFFVPQESTISEKDFRELYEQRHFITTVDEDLSAQFTSIDQPEPAQVAIFTDEKKPIPTSTLAYYEIQEQRHTLMSPQNSVVNETNETTAPMLTTWTTVQPRIEYEETKTNDKKPNINLDDQAYELARRFDLESPAIISHLPIREYRQVFGIPDDIVNTIDDMTHHVDQVLSMESKNQEQKQERQPIVTDQIKSLPSESSEDSELSIVDTQVSENIKIITEAIHALESEIIEQENTARKHEQQQQEPSSVSSTVEGLINELEDLEPSIQSAALINDNRETLEHESTVFPSKDELGDEDLLPRTAKQEPANDKSLTVESTSQYSDLLDQIGDLEKSLLDLQPSSSTVAEREETTIETDDKKDDEHQLHQRYDLLIDHVKRLEDALIKDRAHTSTHTDEQTDDATSIDNLSQTMEQILATPIRTVTGPHEEPVASSDLEDVLEQILATTHYPTSYPKLSQPTDTTVPVAKQNDVPKSEPLDEDIVPIDTRKDEVAVSEIEETVASTTTQPATVDEKETALVVTPAEENRSIETVDEKQAVTSLVPNFFTSSDVYHAYKQSINVIVPQQDESTLLEKATTIVNNIISNVASILPTEAEQPSISAESQATSMVTDDENGAEGELSSEGLIEIMKNLLPNSLRPFESDQITSEEPSAPYEDDQDSLPPSVIGTTVQSISEGDNLTRINQSTVEASLKEELSIPVPEYFTSNDVYHGYKQPLVRSIEEKHTASLTERVTSMVAEILSSAVHVLPTLESLEEPIISNSNEPTVLLATMEEASNQILSLEQDATVTHAAEQKAPIASYAPGYFTSSDVYHAYKQPTEAIVAEKEAPSNSVSEVLPTAAPHESASTITEEHFTTSGLMEIIKDLLPTKFQANKTELNHSEDLNSLTEDDGDSMSSSMTGTTVRTLSDEDLTRMTQSSMDTSSKDETLTPVLDSLGDSDIRRPAEQQFESRVETPDSLELSDRKTPIDVSVTSSTLDEISTSMDTSLTEQQSEQSRVTTTESTIMEDRELPSTSDDSEAVLLKPTEENMNEPASTTGLLEIMTSFLPVAKSETSEEHLVESNVPSVNQISADIGETESGILSKLTSAVTDAITTVQHILPASLVQNTDAQEEADKLESTAQTSETAPNEQHSVVDYVIETASNIKEALAHIIPEETPIESLQSSADLDQKVIPTENEQSTAQYRNDTPVQVEEDSDQLQSSSDITSVSEEIKPHYPYKARQPQALQVLSDEYPWYASYYTIADADANMGHLYKRLSRTLEQLEQRPPPTTVQFEPEPYQILPTPEYDRQALLDTEDTREKVHELAQMSKKISPSSTIHESDEDDEVQVKQRRKQKSASATQEKTSSPSTTPKNKLNLSPENEQADESIPAVQTMSTTSSKKKNKKSKKDKKDAAASESLVLSKPDVDESKPEPTLSSTKVEPAESVEPKQATSSVAADSVQIEQQQKISDGRSEEQQAEPLSLSVHLDAEELKILDDDKNDSTSSDASQWSTSSFVMVSDDQIIDSQSCEKLTDSQTAATVSSPIYESIRSEITTSSLPTPKKKKVKQQQQQPSEKDISQQTKVSTSPVILEAPKVTESKPSTSAPSKIMPIVRTKIVTLPKEEGEIDDDDEGFQVVSYRKRVSSVTGPEKGSGSSSSAPATPPAKKRFSAGADARPSTTSSRQSASIPVLTSILPKQKKDKKDLTPSSSVDTDSVFSPSIDTQRSKQVEQQKESSDTTSPKSLFSSLLTSTSGPSVSTEDKSEQRPKVQDTNLQTQITPLSVSAIETSKAQTKPTSPAHAKSAAKTTLRTKASTSPEEDYDDDDEGFQVVRHRKRLLSTPRSAKTLPPVPTGQSSYRQNLGRTIDLKPVVIRGRYGSGSGSGSRSAPRSNTNGQTTSDKRQQNKSKRDRPQLLPLSSPRPVVSKETQSQSVSAMEPKRTAQSTVSLSNEEHQQANEMPLQSLITEQVWKPIEQSQWTATYTQQQPKPIDSNSVLLSTKPTTSDENQSEQTAISTSPLLSTIVSTQVEKSSEQKPNEQKISSKPAAVQQSSVKETTETSKAVLADDEEDEDGFRVVRYRKHPASATTTPTFPRSFTLTSDPEKRAPKISKKQHSLPSTPASTPTVIRSMIFKRTPLKPKKSGDQSGKSTIRQSGDILSSSTTNTADLLPLMPESYPRPKPIEPVSSLRSTPVAPTGIATTKETSTKDKKEPMRKLLDDSDEKVQSTTSPIVTSADTSDEQSNKTKKKHKRTKKETAEADLSTPSEEVSQQIETISSVTTAPVIHQSQTTLTTRPLMEIEPTIEQSNQIITQTDTRPLTSMDSSTNVDDEQDKTTTAKKSTKRRKKKGHVADKQEQEESTVHSSTTSVTDKESSSTEATTPDKQDSFEPSVADRVTSTDDKQEPVSTNVPSPMETSQTIETTEQQIATVPPPSISDKMSDTINSDQSEIQKEDERLPAESGLSEAAIEQLQQAPISSTEQTTEQQLTTDEETTIEKSTTLPTKNDTETETEQSTKLIESSGTGDETYLDAYRDQTGRLRRKKPRKHVRSSSSKQEDVLSTPQLPPSEESTLDPKIISDHWADVLATPISSVDDELKLTSESIEGDQQYEDEDLSKASSKLDSFLPEYIRQQIRSGSSPRSASFIEHRSKSSSVEPRTTSTIQSSITERILQQGSSNQSTSADTSENEGQKQIHRSFDDKSYSVGESQLISSLNLTESNTSLNSSSSSPSDSIRKKKQRPKMLKKDVEAKTLLTHEFDDSPLNITEIRQALPVTQLEDDENRHQSFLTSVRDQFDSAVSTISNTYSTALFLPKETAADEEQGAILSNEQVPSISDSSNIPSKPSSETTILTATTKKSSTRSPRKRSKRDSGPDYENLTLQSSIDSDHSASSVKGVSTSSDKDQPDLIRIESQKQHSRQRTSSGRHISNTEDDNEQQAVLADDEEEKQPVYRSRKSSTRTSENRTESESLLSSTHDIPDVTSTENLAVDEQPTTTTTNEQLRVVQGFHSYTPNKYQYNQYEEGSAVQNEQLKPSTVETESEDTILSRGFGRWLQQSNEIKTTSPSTSEKQESPILGSGLTRAMQSLIIQPVESDLDDDEEEDDSWNGPRAKKPTYTTGVRIEKRIHSASGYNINHPRSATLPPAWLMSSSNDNTYQDDQSKFDPDEEDDSLDDTSDKPATSKTIETQFSTQDERKAHLNNLADLSFQPVINSLSSSSSSPLSSSAAAKWNEPSIRSDDTNQQQTSFTDDDVQRCLGEDFYRESLAVNTLQNERRLINVLEDLVVKPTEVLEDIDDEENNSADDNNNSNTQQNRNNNNNNNRPTHFDEWAHFLERQTSPNMFLPSASASSQAMQDLSSTQESSYARVLDEDTLVSDKDRTSIMEHVQYSFESDQQRYGDFSPISEMSSVPPPPTIDHTISSTVEREQELLSQQKPSETFLRWRSQVSQQPDVLHSNSSNLTSTDATNDDEIFISHSDHGLSRRVSPST</sequence>
<feature type="compositionally biased region" description="Basic and acidic residues" evidence="1">
    <location>
        <begin position="2532"/>
        <end position="2546"/>
    </location>
</feature>
<feature type="compositionally biased region" description="Polar residues" evidence="1">
    <location>
        <begin position="417"/>
        <end position="448"/>
    </location>
</feature>
<feature type="compositionally biased region" description="Acidic residues" evidence="1">
    <location>
        <begin position="574"/>
        <end position="583"/>
    </location>
</feature>
<feature type="compositionally biased region" description="Polar residues" evidence="1">
    <location>
        <begin position="5533"/>
        <end position="5583"/>
    </location>
</feature>
<feature type="compositionally biased region" description="Basic and acidic residues" evidence="1">
    <location>
        <begin position="652"/>
        <end position="677"/>
    </location>
</feature>
<feature type="compositionally biased region" description="Polar residues" evidence="1">
    <location>
        <begin position="5360"/>
        <end position="5371"/>
    </location>
</feature>
<feature type="compositionally biased region" description="Basic and acidic residues" evidence="1">
    <location>
        <begin position="2893"/>
        <end position="2904"/>
    </location>
</feature>
<feature type="compositionally biased region" description="Basic residues" evidence="1">
    <location>
        <begin position="6091"/>
        <end position="6102"/>
    </location>
</feature>
<feature type="region of interest" description="Disordered" evidence="1">
    <location>
        <begin position="6185"/>
        <end position="6253"/>
    </location>
</feature>
<feature type="compositionally biased region" description="Polar residues" evidence="1">
    <location>
        <begin position="2591"/>
        <end position="2608"/>
    </location>
</feature>
<feature type="compositionally biased region" description="Polar residues" evidence="1">
    <location>
        <begin position="1466"/>
        <end position="1476"/>
    </location>
</feature>
<feature type="compositionally biased region" description="Basic and acidic residues" evidence="1">
    <location>
        <begin position="1653"/>
        <end position="1667"/>
    </location>
</feature>
<feature type="region of interest" description="Disordered" evidence="1">
    <location>
        <begin position="570"/>
        <end position="738"/>
    </location>
</feature>
<feature type="compositionally biased region" description="Polar residues" evidence="1">
    <location>
        <begin position="3163"/>
        <end position="3176"/>
    </location>
</feature>
<feature type="compositionally biased region" description="Polar residues" evidence="1">
    <location>
        <begin position="4545"/>
        <end position="4576"/>
    </location>
</feature>
<feature type="compositionally biased region" description="Basic residues" evidence="1">
    <location>
        <begin position="6410"/>
        <end position="6420"/>
    </location>
</feature>
<feature type="compositionally biased region" description="Acidic residues" evidence="1">
    <location>
        <begin position="6156"/>
        <end position="6166"/>
    </location>
</feature>
<feature type="region of interest" description="Disordered" evidence="1">
    <location>
        <begin position="751"/>
        <end position="874"/>
    </location>
</feature>
<feature type="compositionally biased region" description="Polar residues" evidence="1">
    <location>
        <begin position="6998"/>
        <end position="7016"/>
    </location>
</feature>
<feature type="compositionally biased region" description="Low complexity" evidence="1">
    <location>
        <begin position="1477"/>
        <end position="1488"/>
    </location>
</feature>
<evidence type="ECO:0000256" key="1">
    <source>
        <dbReference type="SAM" id="MobiDB-lite"/>
    </source>
</evidence>
<feature type="compositionally biased region" description="Basic and acidic residues" evidence="1">
    <location>
        <begin position="1454"/>
        <end position="1463"/>
    </location>
</feature>
<feature type="region of interest" description="Disordered" evidence="1">
    <location>
        <begin position="1335"/>
        <end position="1406"/>
    </location>
</feature>
<feature type="compositionally biased region" description="Polar residues" evidence="1">
    <location>
        <begin position="4911"/>
        <end position="4936"/>
    </location>
</feature>
<feature type="region of interest" description="Disordered" evidence="1">
    <location>
        <begin position="2853"/>
        <end position="2904"/>
    </location>
</feature>
<feature type="compositionally biased region" description="Polar residues" evidence="1">
    <location>
        <begin position="2345"/>
        <end position="2356"/>
    </location>
</feature>
<feature type="region of interest" description="Disordered" evidence="1">
    <location>
        <begin position="4874"/>
        <end position="5070"/>
    </location>
</feature>
<feature type="compositionally biased region" description="Basic and acidic residues" evidence="1">
    <location>
        <begin position="1613"/>
        <end position="1625"/>
    </location>
</feature>
<feature type="compositionally biased region" description="Acidic residues" evidence="1">
    <location>
        <begin position="5372"/>
        <end position="5382"/>
    </location>
</feature>
<feature type="compositionally biased region" description="Polar residues" evidence="1">
    <location>
        <begin position="3411"/>
        <end position="3422"/>
    </location>
</feature>
<feature type="compositionally biased region" description="Basic and acidic residues" evidence="1">
    <location>
        <begin position="6002"/>
        <end position="6011"/>
    </location>
</feature>
<feature type="compositionally biased region" description="Basic and acidic residues" evidence="1">
    <location>
        <begin position="3922"/>
        <end position="3937"/>
    </location>
</feature>
<feature type="region of interest" description="Disordered" evidence="1">
    <location>
        <begin position="1653"/>
        <end position="1697"/>
    </location>
</feature>
<feature type="compositionally biased region" description="Polar residues" evidence="1">
    <location>
        <begin position="6532"/>
        <end position="6551"/>
    </location>
</feature>
<feature type="compositionally biased region" description="Low complexity" evidence="1">
    <location>
        <begin position="3423"/>
        <end position="3436"/>
    </location>
</feature>
<feature type="region of interest" description="Disordered" evidence="1">
    <location>
        <begin position="2345"/>
        <end position="2365"/>
    </location>
</feature>
<feature type="compositionally biased region" description="Basic and acidic residues" evidence="1">
    <location>
        <begin position="3857"/>
        <end position="3868"/>
    </location>
</feature>
<feature type="compositionally biased region" description="Basic and acidic residues" evidence="1">
    <location>
        <begin position="5042"/>
        <end position="5056"/>
    </location>
</feature>
<feature type="compositionally biased region" description="Low complexity" evidence="1">
    <location>
        <begin position="6441"/>
        <end position="6451"/>
    </location>
</feature>
<feature type="compositionally biased region" description="Polar residues" evidence="1">
    <location>
        <begin position="825"/>
        <end position="846"/>
    </location>
</feature>
<feature type="compositionally biased region" description="Basic and acidic residues" evidence="1">
    <location>
        <begin position="6241"/>
        <end position="6253"/>
    </location>
</feature>
<feature type="compositionally biased region" description="Low complexity" evidence="1">
    <location>
        <begin position="5293"/>
        <end position="5313"/>
    </location>
</feature>
<feature type="compositionally biased region" description="Polar residues" evidence="1">
    <location>
        <begin position="5639"/>
        <end position="5654"/>
    </location>
</feature>
<feature type="compositionally biased region" description="Basic and acidic residues" evidence="1">
    <location>
        <begin position="3097"/>
        <end position="3131"/>
    </location>
</feature>
<feature type="compositionally biased region" description="Basic and acidic residues" evidence="1">
    <location>
        <begin position="6452"/>
        <end position="6466"/>
    </location>
</feature>
<feature type="compositionally biased region" description="Polar residues" evidence="1">
    <location>
        <begin position="63"/>
        <end position="80"/>
    </location>
</feature>
<feature type="compositionally biased region" description="Low complexity" evidence="1">
    <location>
        <begin position="6853"/>
        <end position="6873"/>
    </location>
</feature>
<feature type="compositionally biased region" description="Acidic residues" evidence="1">
    <location>
        <begin position="6842"/>
        <end position="6852"/>
    </location>
</feature>
<feature type="compositionally biased region" description="Acidic residues" evidence="1">
    <location>
        <begin position="602"/>
        <end position="616"/>
    </location>
</feature>
<feature type="region of interest" description="Disordered" evidence="1">
    <location>
        <begin position="2917"/>
        <end position="2963"/>
    </location>
</feature>
<feature type="region of interest" description="Disordered" evidence="1">
    <location>
        <begin position="1454"/>
        <end position="1495"/>
    </location>
</feature>
<feature type="region of interest" description="Disordered" evidence="1">
    <location>
        <begin position="6998"/>
        <end position="7019"/>
    </location>
</feature>
<feature type="compositionally biased region" description="Polar residues" evidence="1">
    <location>
        <begin position="5261"/>
        <end position="5278"/>
    </location>
</feature>
<gene>
    <name evidence="2" type="ORF">EDS130_LOCUS2784</name>
</gene>
<feature type="compositionally biased region" description="Polar residues" evidence="1">
    <location>
        <begin position="4693"/>
        <end position="4705"/>
    </location>
</feature>
<feature type="region of interest" description="Disordered" evidence="1">
    <location>
        <begin position="2788"/>
        <end position="2832"/>
    </location>
</feature>
<feature type="compositionally biased region" description="Basic and acidic residues" evidence="1">
    <location>
        <begin position="4513"/>
        <end position="4541"/>
    </location>
</feature>
<organism evidence="2 3">
    <name type="scientific">Adineta ricciae</name>
    <name type="common">Rotifer</name>
    <dbReference type="NCBI Taxonomy" id="249248"/>
    <lineage>
        <taxon>Eukaryota</taxon>
        <taxon>Metazoa</taxon>
        <taxon>Spiralia</taxon>
        <taxon>Gnathifera</taxon>
        <taxon>Rotifera</taxon>
        <taxon>Eurotatoria</taxon>
        <taxon>Bdelloidea</taxon>
        <taxon>Adinetida</taxon>
        <taxon>Adinetidae</taxon>
        <taxon>Adineta</taxon>
    </lineage>
</organism>
<dbReference type="EMBL" id="CAJNOJ010000007">
    <property type="protein sequence ID" value="CAF0760654.1"/>
    <property type="molecule type" value="Genomic_DNA"/>
</dbReference>
<feature type="compositionally biased region" description="Polar residues" evidence="1">
    <location>
        <begin position="5005"/>
        <end position="5023"/>
    </location>
</feature>
<feature type="region of interest" description="Disordered" evidence="1">
    <location>
        <begin position="3916"/>
        <end position="3937"/>
    </location>
</feature>
<feature type="region of interest" description="Disordered" evidence="1">
    <location>
        <begin position="6842"/>
        <end position="6876"/>
    </location>
</feature>
<feature type="compositionally biased region" description="Basic and acidic residues" evidence="1">
    <location>
        <begin position="5923"/>
        <end position="5940"/>
    </location>
</feature>
<feature type="compositionally biased region" description="Polar residues" evidence="1">
    <location>
        <begin position="5134"/>
        <end position="5143"/>
    </location>
</feature>
<feature type="region of interest" description="Disordered" evidence="1">
    <location>
        <begin position="2409"/>
        <end position="2435"/>
    </location>
</feature>
<feature type="compositionally biased region" description="Low complexity" evidence="1">
    <location>
        <begin position="3819"/>
        <end position="3829"/>
    </location>
</feature>
<feature type="region of interest" description="Disordered" evidence="1">
    <location>
        <begin position="197"/>
        <end position="283"/>
    </location>
</feature>
<feature type="region of interest" description="Disordered" evidence="1">
    <location>
        <begin position="1731"/>
        <end position="1766"/>
    </location>
</feature>
<feature type="compositionally biased region" description="Low complexity" evidence="1">
    <location>
        <begin position="6032"/>
        <end position="6041"/>
    </location>
</feature>
<name>A0A813Q2J3_ADIRI</name>
<feature type="compositionally biased region" description="Polar residues" evidence="1">
    <location>
        <begin position="5232"/>
        <end position="5242"/>
    </location>
</feature>
<feature type="region of interest" description="Disordered" evidence="1">
    <location>
        <begin position="4217"/>
        <end position="4238"/>
    </location>
</feature>
<feature type="region of interest" description="Disordered" evidence="1">
    <location>
        <begin position="5197"/>
        <end position="5517"/>
    </location>
</feature>
<feature type="compositionally biased region" description="Polar residues" evidence="1">
    <location>
        <begin position="948"/>
        <end position="968"/>
    </location>
</feature>
<feature type="compositionally biased region" description="Acidic residues" evidence="1">
    <location>
        <begin position="3186"/>
        <end position="3197"/>
    </location>
</feature>
<feature type="compositionally biased region" description="Low complexity" evidence="1">
    <location>
        <begin position="5968"/>
        <end position="5982"/>
    </location>
</feature>
<feature type="compositionally biased region" description="Basic and acidic residues" evidence="1">
    <location>
        <begin position="1935"/>
        <end position="1944"/>
    </location>
</feature>
<feature type="compositionally biased region" description="Polar residues" evidence="1">
    <location>
        <begin position="584"/>
        <end position="593"/>
    </location>
</feature>
<accession>A0A813Q2J3</accession>
<feature type="region of interest" description="Disordered" evidence="1">
    <location>
        <begin position="1922"/>
        <end position="1954"/>
    </location>
</feature>
<feature type="compositionally biased region" description="Basic residues" evidence="1">
    <location>
        <begin position="202"/>
        <end position="214"/>
    </location>
</feature>
<feature type="compositionally biased region" description="Low complexity" evidence="1">
    <location>
        <begin position="4468"/>
        <end position="4477"/>
    </location>
</feature>
<comment type="caution">
    <text evidence="2">The sequence shown here is derived from an EMBL/GenBank/DDBJ whole genome shotgun (WGS) entry which is preliminary data.</text>
</comment>
<feature type="compositionally biased region" description="Polar residues" evidence="1">
    <location>
        <begin position="5779"/>
        <end position="5790"/>
    </location>
</feature>
<feature type="compositionally biased region" description="Basic residues" evidence="1">
    <location>
        <begin position="4954"/>
        <end position="4963"/>
    </location>
</feature>
<feature type="region of interest" description="Disordered" evidence="1">
    <location>
        <begin position="948"/>
        <end position="998"/>
    </location>
</feature>
<feature type="compositionally biased region" description="Basic residues" evidence="1">
    <location>
        <begin position="5893"/>
        <end position="5902"/>
    </location>
</feature>
<feature type="compositionally biased region" description="Basic and acidic residues" evidence="1">
    <location>
        <begin position="3076"/>
        <end position="3087"/>
    </location>
</feature>
<feature type="compositionally biased region" description="Basic and acidic residues" evidence="1">
    <location>
        <begin position="685"/>
        <end position="724"/>
    </location>
</feature>
<feature type="compositionally biased region" description="Low complexity" evidence="1">
    <location>
        <begin position="6271"/>
        <end position="6284"/>
    </location>
</feature>
<feature type="compositionally biased region" description="Low complexity" evidence="1">
    <location>
        <begin position="6764"/>
        <end position="6776"/>
    </location>
</feature>
<feature type="compositionally biased region" description="Basic and acidic residues" evidence="1">
    <location>
        <begin position="5314"/>
        <end position="5324"/>
    </location>
</feature>
<feature type="compositionally biased region" description="Acidic residues" evidence="1">
    <location>
        <begin position="6482"/>
        <end position="6498"/>
    </location>
</feature>
<feature type="compositionally biased region" description="Basic and acidic residues" evidence="1">
    <location>
        <begin position="2757"/>
        <end position="2773"/>
    </location>
</feature>
<feature type="region of interest" description="Disordered" evidence="1">
    <location>
        <begin position="6642"/>
        <end position="6670"/>
    </location>
</feature>
<feature type="compositionally biased region" description="Basic and acidic residues" evidence="1">
    <location>
        <begin position="1508"/>
        <end position="1521"/>
    </location>
</feature>
<feature type="compositionally biased region" description="Low complexity" evidence="1">
    <location>
        <begin position="5057"/>
        <end position="5069"/>
    </location>
</feature>
<feature type="compositionally biased region" description="Low complexity" evidence="1">
    <location>
        <begin position="2565"/>
        <end position="2583"/>
    </location>
</feature>
<feature type="region of interest" description="Disordered" evidence="1">
    <location>
        <begin position="6151"/>
        <end position="6170"/>
    </location>
</feature>
<feature type="compositionally biased region" description="Polar residues" evidence="1">
    <location>
        <begin position="4170"/>
        <end position="4184"/>
    </location>
</feature>
<feature type="compositionally biased region" description="Basic and acidic residues" evidence="1">
    <location>
        <begin position="5903"/>
        <end position="5914"/>
    </location>
</feature>
<feature type="compositionally biased region" description="Low complexity" evidence="1">
    <location>
        <begin position="2547"/>
        <end position="2556"/>
    </location>
</feature>
<feature type="region of interest" description="Disordered" evidence="1">
    <location>
        <begin position="3857"/>
        <end position="3894"/>
    </location>
</feature>
<feature type="region of interest" description="Disordered" evidence="1">
    <location>
        <begin position="5533"/>
        <end position="5827"/>
    </location>
</feature>
<feature type="compositionally biased region" description="Acidic residues" evidence="1">
    <location>
        <begin position="6645"/>
        <end position="6656"/>
    </location>
</feature>
<feature type="compositionally biased region" description="Basic and acidic residues" evidence="1">
    <location>
        <begin position="2917"/>
        <end position="2940"/>
    </location>
</feature>
<proteinExistence type="predicted"/>
<evidence type="ECO:0000313" key="3">
    <source>
        <dbReference type="Proteomes" id="UP000663852"/>
    </source>
</evidence>
<feature type="compositionally biased region" description="Basic and acidic residues" evidence="1">
    <location>
        <begin position="848"/>
        <end position="862"/>
    </location>
</feature>
<feature type="compositionally biased region" description="Low complexity" evidence="1">
    <location>
        <begin position="91"/>
        <end position="108"/>
    </location>
</feature>
<feature type="region of interest" description="Disordered" evidence="1">
    <location>
        <begin position="2514"/>
        <end position="2773"/>
    </location>
</feature>
<feature type="region of interest" description="Disordered" evidence="1">
    <location>
        <begin position="6694"/>
        <end position="6744"/>
    </location>
</feature>
<feature type="compositionally biased region" description="Polar residues" evidence="1">
    <location>
        <begin position="6185"/>
        <end position="6194"/>
    </location>
</feature>
<feature type="region of interest" description="Disordered" evidence="1">
    <location>
        <begin position="1992"/>
        <end position="2040"/>
    </location>
</feature>
<feature type="compositionally biased region" description="Polar residues" evidence="1">
    <location>
        <begin position="219"/>
        <end position="271"/>
    </location>
</feature>
<feature type="compositionally biased region" description="Polar residues" evidence="1">
    <location>
        <begin position="1389"/>
        <end position="1400"/>
    </location>
</feature>
<feature type="region of interest" description="Disordered" evidence="1">
    <location>
        <begin position="4026"/>
        <end position="4054"/>
    </location>
</feature>
<feature type="region of interest" description="Disordered" evidence="1">
    <location>
        <begin position="4749"/>
        <end position="4777"/>
    </location>
</feature>
<feature type="region of interest" description="Disordered" evidence="1">
    <location>
        <begin position="3411"/>
        <end position="3462"/>
    </location>
</feature>
<feature type="compositionally biased region" description="Polar residues" evidence="1">
    <location>
        <begin position="2998"/>
        <end position="3022"/>
    </location>
</feature>
<feature type="region of interest" description="Disordered" evidence="1">
    <location>
        <begin position="3533"/>
        <end position="3553"/>
    </location>
</feature>
<feature type="region of interest" description="Disordered" evidence="1">
    <location>
        <begin position="6764"/>
        <end position="6798"/>
    </location>
</feature>
<feature type="compositionally biased region" description="Basic and acidic residues" evidence="1">
    <location>
        <begin position="5758"/>
        <end position="5778"/>
    </location>
</feature>
<feature type="compositionally biased region" description="Low complexity" evidence="1">
    <location>
        <begin position="5467"/>
        <end position="5479"/>
    </location>
</feature>
<feature type="region of interest" description="Disordered" evidence="1">
    <location>
        <begin position="6378"/>
        <end position="6551"/>
    </location>
</feature>
<feature type="compositionally biased region" description="Polar residues" evidence="1">
    <location>
        <begin position="5325"/>
        <end position="5351"/>
    </location>
</feature>
<feature type="compositionally biased region" description="Polar residues" evidence="1">
    <location>
        <begin position="2853"/>
        <end position="2871"/>
    </location>
</feature>
<feature type="compositionally biased region" description="Polar residues" evidence="1">
    <location>
        <begin position="6699"/>
        <end position="6709"/>
    </location>
</feature>
<feature type="compositionally biased region" description="Polar residues" evidence="1">
    <location>
        <begin position="1996"/>
        <end position="2026"/>
    </location>
</feature>
<feature type="compositionally biased region" description="Polar residues" evidence="1">
    <location>
        <begin position="5669"/>
        <end position="5680"/>
    </location>
</feature>
<feature type="compositionally biased region" description="Basic residues" evidence="1">
    <location>
        <begin position="5798"/>
        <end position="5807"/>
    </location>
</feature>
<feature type="compositionally biased region" description="Polar residues" evidence="1">
    <location>
        <begin position="6729"/>
        <end position="6742"/>
    </location>
</feature>
<feature type="region of interest" description="Disordered" evidence="1">
    <location>
        <begin position="2470"/>
        <end position="2489"/>
    </location>
</feature>
<feature type="compositionally biased region" description="Polar residues" evidence="1">
    <location>
        <begin position="4750"/>
        <end position="4763"/>
    </location>
</feature>
<feature type="compositionally biased region" description="Low complexity" evidence="1">
    <location>
        <begin position="10"/>
        <end position="53"/>
    </location>
</feature>
<feature type="region of interest" description="Disordered" evidence="1">
    <location>
        <begin position="4684"/>
        <end position="4705"/>
    </location>
</feature>
<feature type="compositionally biased region" description="Basic and acidic residues" evidence="1">
    <location>
        <begin position="5279"/>
        <end position="5291"/>
    </location>
</feature>
<feature type="compositionally biased region" description="Polar residues" evidence="1">
    <location>
        <begin position="751"/>
        <end position="776"/>
    </location>
</feature>
<feature type="region of interest" description="Disordered" evidence="1">
    <location>
        <begin position="392"/>
        <end position="491"/>
    </location>
</feature>
<feature type="region of interest" description="Disordered" evidence="1">
    <location>
        <begin position="5083"/>
        <end position="5168"/>
    </location>
</feature>
<dbReference type="OrthoDB" id="10064637at2759"/>
<feature type="compositionally biased region" description="Polar residues" evidence="1">
    <location>
        <begin position="6204"/>
        <end position="6237"/>
    </location>
</feature>
<feature type="compositionally biased region" description="Polar residues" evidence="1">
    <location>
        <begin position="6103"/>
        <end position="6115"/>
    </location>
</feature>
<feature type="region of interest" description="Disordered" evidence="1">
    <location>
        <begin position="1508"/>
        <end position="1544"/>
    </location>
</feature>
<feature type="region of interest" description="Disordered" evidence="1">
    <location>
        <begin position="1610"/>
        <end position="1641"/>
    </location>
</feature>
<feature type="compositionally biased region" description="Polar residues" evidence="1">
    <location>
        <begin position="5698"/>
        <end position="5720"/>
    </location>
</feature>
<feature type="compositionally biased region" description="Acidic residues" evidence="1">
    <location>
        <begin position="6716"/>
        <end position="6725"/>
    </location>
</feature>
<dbReference type="Proteomes" id="UP000663852">
    <property type="component" value="Unassembled WGS sequence"/>
</dbReference>
<feature type="compositionally biased region" description="Polar residues" evidence="1">
    <location>
        <begin position="4026"/>
        <end position="4038"/>
    </location>
</feature>
<feature type="region of interest" description="Disordered" evidence="1">
    <location>
        <begin position="1"/>
        <end position="108"/>
    </location>
</feature>
<feature type="compositionally biased region" description="Polar residues" evidence="1">
    <location>
        <begin position="2517"/>
        <end position="2529"/>
    </location>
</feature>
<feature type="compositionally biased region" description="Polar residues" evidence="1">
    <location>
        <begin position="727"/>
        <end position="738"/>
    </location>
</feature>
<feature type="region of interest" description="Disordered" evidence="1">
    <location>
        <begin position="2995"/>
        <end position="3038"/>
    </location>
</feature>
<feature type="compositionally biased region" description="Basic and acidic residues" evidence="1">
    <location>
        <begin position="472"/>
        <end position="483"/>
    </location>
</feature>
<feature type="compositionally biased region" description="Basic and acidic residues" evidence="1">
    <location>
        <begin position="2709"/>
        <end position="2724"/>
    </location>
</feature>
<feature type="compositionally biased region" description="Basic and acidic residues" evidence="1">
    <location>
        <begin position="1685"/>
        <end position="1697"/>
    </location>
</feature>
<feature type="compositionally biased region" description="Polar residues" evidence="1">
    <location>
        <begin position="5442"/>
        <end position="5452"/>
    </location>
</feature>
<feature type="compositionally biased region" description="Polar residues" evidence="1">
    <location>
        <begin position="2474"/>
        <end position="2489"/>
    </location>
</feature>
<feature type="compositionally biased region" description="Polar residues" evidence="1">
    <location>
        <begin position="5816"/>
        <end position="5827"/>
    </location>
</feature>
<feature type="compositionally biased region" description="Polar residues" evidence="1">
    <location>
        <begin position="5083"/>
        <end position="5114"/>
    </location>
</feature>
<feature type="compositionally biased region" description="Low complexity" evidence="1">
    <location>
        <begin position="2882"/>
        <end position="2892"/>
    </location>
</feature>
<feature type="compositionally biased region" description="Polar residues" evidence="1">
    <location>
        <begin position="6065"/>
        <end position="6077"/>
    </location>
</feature>
<feature type="region of interest" description="Disordered" evidence="1">
    <location>
        <begin position="4169"/>
        <end position="4192"/>
    </location>
</feature>
<feature type="region of interest" description="Disordered" evidence="1">
    <location>
        <begin position="3749"/>
        <end position="3781"/>
    </location>
</feature>
<feature type="region of interest" description="Disordered" evidence="1">
    <location>
        <begin position="5843"/>
        <end position="6128"/>
    </location>
</feature>
<feature type="compositionally biased region" description="Basic and acidic residues" evidence="1">
    <location>
        <begin position="969"/>
        <end position="986"/>
    </location>
</feature>
<feature type="compositionally biased region" description="Basic and acidic residues" evidence="1">
    <location>
        <begin position="2689"/>
        <end position="2698"/>
    </location>
</feature>
<feature type="region of interest" description="Disordered" evidence="1">
    <location>
        <begin position="6271"/>
        <end position="6297"/>
    </location>
</feature>
<feature type="compositionally biased region" description="Low complexity" evidence="1">
    <location>
        <begin position="6384"/>
        <end position="6409"/>
    </location>
</feature>
<feature type="compositionally biased region" description="Polar residues" evidence="1">
    <location>
        <begin position="989"/>
        <end position="998"/>
    </location>
</feature>
<feature type="compositionally biased region" description="Polar residues" evidence="1">
    <location>
        <begin position="2618"/>
        <end position="2629"/>
    </location>
</feature>
<feature type="compositionally biased region" description="Polar residues" evidence="1">
    <location>
        <begin position="5857"/>
        <end position="5880"/>
    </location>
</feature>
<feature type="compositionally biased region" description="Polar residues" evidence="1">
    <location>
        <begin position="1342"/>
        <end position="1381"/>
    </location>
</feature>
<reference evidence="2" key="1">
    <citation type="submission" date="2021-02" db="EMBL/GenBank/DDBJ databases">
        <authorList>
            <person name="Nowell W R."/>
        </authorList>
    </citation>
    <scope>NUCLEOTIDE SEQUENCE</scope>
</reference>
<evidence type="ECO:0000313" key="2">
    <source>
        <dbReference type="EMBL" id="CAF0760654.1"/>
    </source>
</evidence>
<feature type="region of interest" description="Disordered" evidence="1">
    <location>
        <begin position="3810"/>
        <end position="3829"/>
    </location>
</feature>
<feature type="compositionally biased region" description="Basic and acidic residues" evidence="1">
    <location>
        <begin position="2662"/>
        <end position="2674"/>
    </location>
</feature>